<name>A0A1G9RI67_9EURY</name>
<feature type="domain" description="Archaeal flagella protein FlaD/E" evidence="4">
    <location>
        <begin position="83"/>
        <end position="171"/>
    </location>
</feature>
<keyword evidence="2" id="KW-0974">Archaeal flagellum</keyword>
<keyword evidence="5" id="KW-0282">Flagellum</keyword>
<dbReference type="EMBL" id="FNHL01000001">
    <property type="protein sequence ID" value="SDM22750.1"/>
    <property type="molecule type" value="Genomic_DNA"/>
</dbReference>
<evidence type="ECO:0000313" key="5">
    <source>
        <dbReference type="EMBL" id="SDM22750.1"/>
    </source>
</evidence>
<keyword evidence="5" id="KW-0969">Cilium</keyword>
<feature type="compositionally biased region" description="Low complexity" evidence="3">
    <location>
        <begin position="46"/>
        <end position="60"/>
    </location>
</feature>
<dbReference type="GO" id="GO:0097588">
    <property type="term" value="P:archaeal or bacterial-type flagellum-dependent cell motility"/>
    <property type="evidence" value="ECO:0007669"/>
    <property type="project" value="InterPro"/>
</dbReference>
<dbReference type="InterPro" id="IPR006752">
    <property type="entry name" value="Arch_fla_DE"/>
</dbReference>
<dbReference type="PANTHER" id="PTHR40698:SF1">
    <property type="entry name" value="FLAGELLA-RELATED PROTEIN D-RELATED"/>
    <property type="match status" value="1"/>
</dbReference>
<proteinExistence type="predicted"/>
<accession>A0A1G9RI67</accession>
<reference evidence="6" key="1">
    <citation type="submission" date="2016-10" db="EMBL/GenBank/DDBJ databases">
        <authorList>
            <person name="Varghese N."/>
            <person name="Submissions S."/>
        </authorList>
    </citation>
    <scope>NUCLEOTIDE SEQUENCE [LARGE SCALE GENOMIC DNA]</scope>
    <source>
        <strain evidence="6">CGMCC 1.10119</strain>
    </source>
</reference>
<keyword evidence="6" id="KW-1185">Reference proteome</keyword>
<feature type="region of interest" description="Disordered" evidence="3">
    <location>
        <begin position="20"/>
        <end position="64"/>
    </location>
</feature>
<evidence type="ECO:0000256" key="2">
    <source>
        <dbReference type="ARBA" id="ARBA00022440"/>
    </source>
</evidence>
<dbReference type="RefSeq" id="WP_089695370.1">
    <property type="nucleotide sequence ID" value="NZ_FNHL01000001.1"/>
</dbReference>
<evidence type="ECO:0000256" key="3">
    <source>
        <dbReference type="SAM" id="MobiDB-lite"/>
    </source>
</evidence>
<dbReference type="GO" id="GO:0097589">
    <property type="term" value="C:archaeal-type flagellum"/>
    <property type="evidence" value="ECO:0007669"/>
    <property type="project" value="UniProtKB-SubCell"/>
</dbReference>
<dbReference type="Pfam" id="PF04659">
    <property type="entry name" value="Arch_fla_DE"/>
    <property type="match status" value="1"/>
</dbReference>
<protein>
    <submittedName>
        <fullName evidence="5">Flagellar protein FlaE</fullName>
    </submittedName>
</protein>
<dbReference type="Proteomes" id="UP000199451">
    <property type="component" value="Unassembled WGS sequence"/>
</dbReference>
<keyword evidence="5" id="KW-0966">Cell projection</keyword>
<evidence type="ECO:0000313" key="6">
    <source>
        <dbReference type="Proteomes" id="UP000199451"/>
    </source>
</evidence>
<dbReference type="OrthoDB" id="121879at2157"/>
<dbReference type="InterPro" id="IPR052494">
    <property type="entry name" value="Flagella_assembly_related"/>
</dbReference>
<evidence type="ECO:0000256" key="1">
    <source>
        <dbReference type="ARBA" id="ARBA00004618"/>
    </source>
</evidence>
<dbReference type="AlphaFoldDB" id="A0A1G9RI67"/>
<sequence length="174" mass="19725">MTIDPRDYDLGELRDMASRAEREAGLDGDGRSDLFDAVDGGRSRSNHSNHSNRPNRGAAEAARHDDRHRTLLMLQSASDGEISKPYLDEIPASHAGEVTVFEWLEFLVNRAGFRGAMEALRYYRNIDWVTEDAMHDLEEYLFGFSDAESDRYGELTADDHRESLVYLAELNALK</sequence>
<dbReference type="PANTHER" id="PTHR40698">
    <property type="entry name" value="FLAGELLA-RELATED PROTEIN E-RELATED-RELATED"/>
    <property type="match status" value="1"/>
</dbReference>
<feature type="compositionally biased region" description="Basic and acidic residues" evidence="3">
    <location>
        <begin position="20"/>
        <end position="42"/>
    </location>
</feature>
<dbReference type="STRING" id="660521.SAMN04487949_1347"/>
<comment type="subcellular location">
    <subcellularLocation>
        <location evidence="1">Archaeal flagellum</location>
    </subcellularLocation>
</comment>
<organism evidence="5 6">
    <name type="scientific">Halogranum gelatinilyticum</name>
    <dbReference type="NCBI Taxonomy" id="660521"/>
    <lineage>
        <taxon>Archaea</taxon>
        <taxon>Methanobacteriati</taxon>
        <taxon>Methanobacteriota</taxon>
        <taxon>Stenosarchaea group</taxon>
        <taxon>Halobacteria</taxon>
        <taxon>Halobacteriales</taxon>
        <taxon>Haloferacaceae</taxon>
    </lineage>
</organism>
<evidence type="ECO:0000259" key="4">
    <source>
        <dbReference type="Pfam" id="PF04659"/>
    </source>
</evidence>
<gene>
    <name evidence="5" type="ORF">SAMN04487949_1347</name>
</gene>